<proteinExistence type="predicted"/>
<evidence type="ECO:0000313" key="1">
    <source>
        <dbReference type="EMBL" id="SFX48303.1"/>
    </source>
</evidence>
<protein>
    <submittedName>
        <fullName evidence="1">RNA polymerase sigma-70 factor, ECF subfamily</fullName>
    </submittedName>
</protein>
<dbReference type="InterPro" id="IPR032710">
    <property type="entry name" value="NTF2-like_dom_sf"/>
</dbReference>
<name>A0A1K1XFI4_STRAR</name>
<dbReference type="STRING" id="1893.SAMN02787144_1003287"/>
<sequence length="99" mass="10270">MAVLDPGVVVRSDVGADGVGAPALVRGAEAVARQAMMFAPFARSSQPALVDGEPAVIATREGRRFAVMVFTVVRGKVAEMSVINDPAHLPGLDLTVLND</sequence>
<reference evidence="1 2" key="1">
    <citation type="submission" date="2016-11" db="EMBL/GenBank/DDBJ databases">
        <authorList>
            <person name="Jaros S."/>
            <person name="Januszkiewicz K."/>
            <person name="Wedrychowicz H."/>
        </authorList>
    </citation>
    <scope>NUCLEOTIDE SEQUENCE [LARGE SCALE GENOMIC DNA]</scope>
    <source>
        <strain evidence="1 2">OK807</strain>
    </source>
</reference>
<dbReference type="Proteomes" id="UP000181909">
    <property type="component" value="Unassembled WGS sequence"/>
</dbReference>
<dbReference type="EMBL" id="FPJO01000003">
    <property type="protein sequence ID" value="SFX48303.1"/>
    <property type="molecule type" value="Genomic_DNA"/>
</dbReference>
<dbReference type="AlphaFoldDB" id="A0A1K1XFI4"/>
<dbReference type="SUPFAM" id="SSF54427">
    <property type="entry name" value="NTF2-like"/>
    <property type="match status" value="1"/>
</dbReference>
<organism evidence="1 2">
    <name type="scientific">Streptomyces atratus</name>
    <dbReference type="NCBI Taxonomy" id="1893"/>
    <lineage>
        <taxon>Bacteria</taxon>
        <taxon>Bacillati</taxon>
        <taxon>Actinomycetota</taxon>
        <taxon>Actinomycetes</taxon>
        <taxon>Kitasatosporales</taxon>
        <taxon>Streptomycetaceae</taxon>
        <taxon>Streptomyces</taxon>
    </lineage>
</organism>
<accession>A0A1K1XFI4</accession>
<evidence type="ECO:0000313" key="2">
    <source>
        <dbReference type="Proteomes" id="UP000181909"/>
    </source>
</evidence>
<gene>
    <name evidence="1" type="ORF">SAMN02787144_1003287</name>
</gene>